<dbReference type="PANTHER" id="PTHR10584:SF166">
    <property type="entry name" value="RIBOKINASE"/>
    <property type="match status" value="1"/>
</dbReference>
<sequence>MIGRVGEDPSGARYLGRLEAFGIDATGIRRDPDTVTGHAAIAVAADGENTIIVSPGANGRVAVDDLGDLAGIGPGDVLLAQLELDLGVVAEAVRRASAAGARVVLNAAPYADLPAEVLALADPVVVNEHEAEQLAAAGLTAPSLLVTRGGEGAEWGDIRVPADKVERVVDTTGAGDAFCGALAAALADGADREAALKAAATAGAEAVAWPGAQPA</sequence>
<dbReference type="Gene3D" id="3.40.1190.20">
    <property type="match status" value="1"/>
</dbReference>
<dbReference type="PROSITE" id="PS00584">
    <property type="entry name" value="PFKB_KINASES_2"/>
    <property type="match status" value="1"/>
</dbReference>
<name>A0ABM8GC54_9MICO</name>
<keyword evidence="5" id="KW-1185">Reference proteome</keyword>
<keyword evidence="2" id="KW-0418">Kinase</keyword>
<dbReference type="SUPFAM" id="SSF53613">
    <property type="entry name" value="Ribokinase-like"/>
    <property type="match status" value="1"/>
</dbReference>
<organism evidence="4 5">
    <name type="scientific">Naasia aerilata</name>
    <dbReference type="NCBI Taxonomy" id="1162966"/>
    <lineage>
        <taxon>Bacteria</taxon>
        <taxon>Bacillati</taxon>
        <taxon>Actinomycetota</taxon>
        <taxon>Actinomycetes</taxon>
        <taxon>Micrococcales</taxon>
        <taxon>Microbacteriaceae</taxon>
        <taxon>Naasia</taxon>
    </lineage>
</organism>
<accession>A0ABM8GC54</accession>
<evidence type="ECO:0000313" key="4">
    <source>
        <dbReference type="EMBL" id="BDZ45826.1"/>
    </source>
</evidence>
<dbReference type="EMBL" id="AP027731">
    <property type="protein sequence ID" value="BDZ45826.1"/>
    <property type="molecule type" value="Genomic_DNA"/>
</dbReference>
<feature type="domain" description="Carbohydrate kinase PfkB" evidence="3">
    <location>
        <begin position="1"/>
        <end position="213"/>
    </location>
</feature>
<gene>
    <name evidence="4" type="primary">rbsK</name>
    <name evidence="4" type="ORF">GCM10025866_17350</name>
</gene>
<evidence type="ECO:0000256" key="1">
    <source>
        <dbReference type="ARBA" id="ARBA00022679"/>
    </source>
</evidence>
<evidence type="ECO:0000256" key="2">
    <source>
        <dbReference type="ARBA" id="ARBA00022777"/>
    </source>
</evidence>
<dbReference type="PANTHER" id="PTHR10584">
    <property type="entry name" value="SUGAR KINASE"/>
    <property type="match status" value="1"/>
</dbReference>
<evidence type="ECO:0000259" key="3">
    <source>
        <dbReference type="Pfam" id="PF00294"/>
    </source>
</evidence>
<keyword evidence="1" id="KW-0808">Transferase</keyword>
<proteinExistence type="predicted"/>
<reference evidence="5" key="1">
    <citation type="journal article" date="2019" name="Int. J. Syst. Evol. Microbiol.">
        <title>The Global Catalogue of Microorganisms (GCM) 10K type strain sequencing project: providing services to taxonomists for standard genome sequencing and annotation.</title>
        <authorList>
            <consortium name="The Broad Institute Genomics Platform"/>
            <consortium name="The Broad Institute Genome Sequencing Center for Infectious Disease"/>
            <person name="Wu L."/>
            <person name="Ma J."/>
        </authorList>
    </citation>
    <scope>NUCLEOTIDE SEQUENCE [LARGE SCALE GENOMIC DNA]</scope>
    <source>
        <strain evidence="5">NBRC 108725</strain>
    </source>
</reference>
<dbReference type="InterPro" id="IPR029056">
    <property type="entry name" value="Ribokinase-like"/>
</dbReference>
<evidence type="ECO:0000313" key="5">
    <source>
        <dbReference type="Proteomes" id="UP001321498"/>
    </source>
</evidence>
<dbReference type="Proteomes" id="UP001321498">
    <property type="component" value="Chromosome"/>
</dbReference>
<dbReference type="InterPro" id="IPR011611">
    <property type="entry name" value="PfkB_dom"/>
</dbReference>
<protein>
    <submittedName>
        <fullName evidence="4">Ribokinase</fullName>
    </submittedName>
</protein>
<dbReference type="InterPro" id="IPR002173">
    <property type="entry name" value="Carboh/pur_kinase_PfkB_CS"/>
</dbReference>
<dbReference type="Pfam" id="PF00294">
    <property type="entry name" value="PfkB"/>
    <property type="match status" value="1"/>
</dbReference>